<dbReference type="InterPro" id="IPR026881">
    <property type="entry name" value="WYL_dom"/>
</dbReference>
<dbReference type="AlphaFoldDB" id="A0A3S0XGT8"/>
<dbReference type="SUPFAM" id="SSF46785">
    <property type="entry name" value="Winged helix' DNA-binding domain"/>
    <property type="match status" value="1"/>
</dbReference>
<dbReference type="PANTHER" id="PTHR34580">
    <property type="match status" value="1"/>
</dbReference>
<sequence length="229" mass="26568">MSRTERLFALIQLLRCHRLPVSGAILAERLGVSLRTLYRDIATLQVFGAPIEGEPGMGYVLKPGFMLPPLMFSEDEIEAIVLGARWVTKRADSQLKFAAQNVLAKIAAILPAELQTQLETSSLLVPPGQHQKSKDTDLILIRQAIRRERKLKLYYQDLQGNYSERILWPIALGFFDEIQLMVAWCELRQDFRHFRTDRFLQLELVDIRYPQRRQTLLKKWRALNNIPQQ</sequence>
<proteinExistence type="predicted"/>
<dbReference type="RefSeq" id="WP_126953321.1">
    <property type="nucleotide sequence ID" value="NZ_RZGR01000010.1"/>
</dbReference>
<dbReference type="InterPro" id="IPR036388">
    <property type="entry name" value="WH-like_DNA-bd_sf"/>
</dbReference>
<dbReference type="OrthoDB" id="9807255at2"/>
<evidence type="ECO:0000259" key="1">
    <source>
        <dbReference type="Pfam" id="PF08279"/>
    </source>
</evidence>
<reference evidence="3 4" key="1">
    <citation type="submission" date="2018-12" db="EMBL/GenBank/DDBJ databases">
        <title>Legionella sp,whole genome shotgun sequence.</title>
        <authorList>
            <person name="Wu H."/>
        </authorList>
    </citation>
    <scope>NUCLEOTIDE SEQUENCE [LARGE SCALE GENOMIC DNA]</scope>
    <source>
        <strain evidence="4">km714</strain>
    </source>
</reference>
<keyword evidence="4" id="KW-1185">Reference proteome</keyword>
<comment type="caution">
    <text evidence="3">The sequence shown here is derived from an EMBL/GenBank/DDBJ whole genome shotgun (WGS) entry which is preliminary data.</text>
</comment>
<dbReference type="Gene3D" id="1.10.10.10">
    <property type="entry name" value="Winged helix-like DNA-binding domain superfamily/Winged helix DNA-binding domain"/>
    <property type="match status" value="1"/>
</dbReference>
<dbReference type="Pfam" id="PF08279">
    <property type="entry name" value="HTH_11"/>
    <property type="match status" value="1"/>
</dbReference>
<dbReference type="EMBL" id="RZGR01000010">
    <property type="protein sequence ID" value="RUQ88858.1"/>
    <property type="molecule type" value="Genomic_DNA"/>
</dbReference>
<dbReference type="InterPro" id="IPR036390">
    <property type="entry name" value="WH_DNA-bd_sf"/>
</dbReference>
<dbReference type="PROSITE" id="PS52050">
    <property type="entry name" value="WYL"/>
    <property type="match status" value="1"/>
</dbReference>
<dbReference type="InterPro" id="IPR013196">
    <property type="entry name" value="HTH_11"/>
</dbReference>
<gene>
    <name evidence="3" type="ORF">EKM59_04795</name>
</gene>
<accession>A0A3S0XGT8</accession>
<dbReference type="Proteomes" id="UP000288012">
    <property type="component" value="Unassembled WGS sequence"/>
</dbReference>
<dbReference type="PANTHER" id="PTHR34580:SF3">
    <property type="entry name" value="PROTEIN PAFB"/>
    <property type="match status" value="1"/>
</dbReference>
<protein>
    <submittedName>
        <fullName evidence="3">YafY family transcriptional regulator</fullName>
    </submittedName>
</protein>
<evidence type="ECO:0000313" key="4">
    <source>
        <dbReference type="Proteomes" id="UP000288012"/>
    </source>
</evidence>
<organism evidence="3 4">
    <name type="scientific">Legionella septentrionalis</name>
    <dbReference type="NCBI Taxonomy" id="2498109"/>
    <lineage>
        <taxon>Bacteria</taxon>
        <taxon>Pseudomonadati</taxon>
        <taxon>Pseudomonadota</taxon>
        <taxon>Gammaproteobacteria</taxon>
        <taxon>Legionellales</taxon>
        <taxon>Legionellaceae</taxon>
        <taxon>Legionella</taxon>
    </lineage>
</organism>
<feature type="domain" description="WYL" evidence="2">
    <location>
        <begin position="140"/>
        <end position="203"/>
    </location>
</feature>
<evidence type="ECO:0000259" key="2">
    <source>
        <dbReference type="Pfam" id="PF13280"/>
    </source>
</evidence>
<name>A0A3S0XGT8_9GAMM</name>
<dbReference type="InterPro" id="IPR051534">
    <property type="entry name" value="CBASS_pafABC_assoc_protein"/>
</dbReference>
<feature type="domain" description="Helix-turn-helix type 11" evidence="1">
    <location>
        <begin position="6"/>
        <end position="59"/>
    </location>
</feature>
<evidence type="ECO:0000313" key="3">
    <source>
        <dbReference type="EMBL" id="RUQ88858.1"/>
    </source>
</evidence>
<dbReference type="Pfam" id="PF13280">
    <property type="entry name" value="WYL"/>
    <property type="match status" value="1"/>
</dbReference>